<accession>A0AAD0VCY1</accession>
<dbReference type="AlphaFoldDB" id="A0AAD0VCY1"/>
<gene>
    <name evidence="2" type="ORF">DTW94_01995</name>
</gene>
<evidence type="ECO:0000256" key="1">
    <source>
        <dbReference type="SAM" id="MobiDB-lite"/>
    </source>
</evidence>
<protein>
    <submittedName>
        <fullName evidence="2">Uncharacterized protein</fullName>
    </submittedName>
</protein>
<proteinExistence type="predicted"/>
<feature type="compositionally biased region" description="Low complexity" evidence="1">
    <location>
        <begin position="21"/>
        <end position="31"/>
    </location>
</feature>
<evidence type="ECO:0000313" key="3">
    <source>
        <dbReference type="Proteomes" id="UP000253779"/>
    </source>
</evidence>
<sequence length="138" mass="14990">MSSGRAPARRPGRPWQRPRSRSPGSRSGPGPTHCRDRFPGQPRRPRAPRSPSGTGRGRERRCAACRSPWGAPTPCRTPSPSAGRSSRSGGRGCGAAAASWTSRPRWSTTRAAGRWCRCSARPRSPGSRWWCSSTPRCP</sequence>
<dbReference type="Proteomes" id="UP000253779">
    <property type="component" value="Chromosome"/>
</dbReference>
<feature type="region of interest" description="Disordered" evidence="1">
    <location>
        <begin position="1"/>
        <end position="106"/>
    </location>
</feature>
<reference evidence="2 3" key="1">
    <citation type="submission" date="2018-07" db="EMBL/GenBank/DDBJ databases">
        <title>Complete genome sequence of soil actinomycete Streptomyces cavourensis tj430.</title>
        <authorList>
            <person name="Wang P."/>
            <person name="Huang Y."/>
        </authorList>
    </citation>
    <scope>NUCLEOTIDE SEQUENCE [LARGE SCALE GENOMIC DNA]</scope>
    <source>
        <strain evidence="2 3">TJ430</strain>
    </source>
</reference>
<evidence type="ECO:0000313" key="2">
    <source>
        <dbReference type="EMBL" id="AXI70177.1"/>
    </source>
</evidence>
<name>A0AAD0VCY1_9ACTN</name>
<feature type="compositionally biased region" description="Low complexity" evidence="1">
    <location>
        <begin position="81"/>
        <end position="99"/>
    </location>
</feature>
<feature type="compositionally biased region" description="Basic residues" evidence="1">
    <location>
        <begin position="7"/>
        <end position="20"/>
    </location>
</feature>
<dbReference type="EMBL" id="CP030930">
    <property type="protein sequence ID" value="AXI70177.1"/>
    <property type="molecule type" value="Genomic_DNA"/>
</dbReference>
<organism evidence="2 3">
    <name type="scientific">Streptomyces cavourensis</name>
    <dbReference type="NCBI Taxonomy" id="67258"/>
    <lineage>
        <taxon>Bacteria</taxon>
        <taxon>Bacillati</taxon>
        <taxon>Actinomycetota</taxon>
        <taxon>Actinomycetes</taxon>
        <taxon>Kitasatosporales</taxon>
        <taxon>Streptomycetaceae</taxon>
        <taxon>Streptomyces</taxon>
    </lineage>
</organism>